<comment type="caution">
    <text evidence="1">The sequence shown here is derived from an EMBL/GenBank/DDBJ whole genome shotgun (WGS) entry which is preliminary data.</text>
</comment>
<accession>A0ACB6QL70</accession>
<gene>
    <name evidence="1" type="ORF">BDR25DRAFT_316662</name>
</gene>
<keyword evidence="2" id="KW-1185">Reference proteome</keyword>
<protein>
    <submittedName>
        <fullName evidence="1">Uncharacterized protein</fullName>
    </submittedName>
</protein>
<name>A0ACB6QL70_9PLEO</name>
<reference evidence="1" key="1">
    <citation type="journal article" date="2020" name="Stud. Mycol.">
        <title>101 Dothideomycetes genomes: a test case for predicting lifestyles and emergence of pathogens.</title>
        <authorList>
            <person name="Haridas S."/>
            <person name="Albert R."/>
            <person name="Binder M."/>
            <person name="Bloem J."/>
            <person name="Labutti K."/>
            <person name="Salamov A."/>
            <person name="Andreopoulos B."/>
            <person name="Baker S."/>
            <person name="Barry K."/>
            <person name="Bills G."/>
            <person name="Bluhm B."/>
            <person name="Cannon C."/>
            <person name="Castanera R."/>
            <person name="Culley D."/>
            <person name="Daum C."/>
            <person name="Ezra D."/>
            <person name="Gonzalez J."/>
            <person name="Henrissat B."/>
            <person name="Kuo A."/>
            <person name="Liang C."/>
            <person name="Lipzen A."/>
            <person name="Lutzoni F."/>
            <person name="Magnuson J."/>
            <person name="Mondo S."/>
            <person name="Nolan M."/>
            <person name="Ohm R."/>
            <person name="Pangilinan J."/>
            <person name="Park H.-J."/>
            <person name="Ramirez L."/>
            <person name="Alfaro M."/>
            <person name="Sun H."/>
            <person name="Tritt A."/>
            <person name="Yoshinaga Y."/>
            <person name="Zwiers L.-H."/>
            <person name="Turgeon B."/>
            <person name="Goodwin S."/>
            <person name="Spatafora J."/>
            <person name="Crous P."/>
            <person name="Grigoriev I."/>
        </authorList>
    </citation>
    <scope>NUCLEOTIDE SEQUENCE</scope>
    <source>
        <strain evidence="1">ATCC 200398</strain>
    </source>
</reference>
<organism evidence="1 2">
    <name type="scientific">Lindgomyces ingoldianus</name>
    <dbReference type="NCBI Taxonomy" id="673940"/>
    <lineage>
        <taxon>Eukaryota</taxon>
        <taxon>Fungi</taxon>
        <taxon>Dikarya</taxon>
        <taxon>Ascomycota</taxon>
        <taxon>Pezizomycotina</taxon>
        <taxon>Dothideomycetes</taxon>
        <taxon>Pleosporomycetidae</taxon>
        <taxon>Pleosporales</taxon>
        <taxon>Lindgomycetaceae</taxon>
        <taxon>Lindgomyces</taxon>
    </lineage>
</organism>
<sequence>MALWRLRFLARILIAVQILVVLVAIIVLSVQQTTRNKPTPSTPPSHSHSQILAVLAWGFIPTRWTWMHVGALTARVDNMKEFVAMGFIRSMLYLYFALIPYYVVVFIVLVVTTGLNAGAVVMVVWLPCWTGLEIYRRKSGVKEALGVGIRWIFLLGNIKVVALVMLVTALMYFVKFFDGVGTRKRGWSDVLG</sequence>
<proteinExistence type="predicted"/>
<evidence type="ECO:0000313" key="2">
    <source>
        <dbReference type="Proteomes" id="UP000799755"/>
    </source>
</evidence>
<dbReference type="EMBL" id="MU003519">
    <property type="protein sequence ID" value="KAF2467656.1"/>
    <property type="molecule type" value="Genomic_DNA"/>
</dbReference>
<evidence type="ECO:0000313" key="1">
    <source>
        <dbReference type="EMBL" id="KAF2467656.1"/>
    </source>
</evidence>
<dbReference type="Proteomes" id="UP000799755">
    <property type="component" value="Unassembled WGS sequence"/>
</dbReference>